<proteinExistence type="predicted"/>
<name>A0A484XRC9_9ENTR</name>
<organism evidence="1 2">
    <name type="scientific">Enterobacter cancerogenus</name>
    <dbReference type="NCBI Taxonomy" id="69218"/>
    <lineage>
        <taxon>Bacteria</taxon>
        <taxon>Pseudomonadati</taxon>
        <taxon>Pseudomonadota</taxon>
        <taxon>Gammaproteobacteria</taxon>
        <taxon>Enterobacterales</taxon>
        <taxon>Enterobacteriaceae</taxon>
        <taxon>Enterobacter</taxon>
        <taxon>Enterobacter cloacae complex</taxon>
    </lineage>
</organism>
<evidence type="ECO:0000313" key="1">
    <source>
        <dbReference type="EMBL" id="VFS25936.1"/>
    </source>
</evidence>
<protein>
    <recommendedName>
        <fullName evidence="3">LF-82</fullName>
    </recommendedName>
</protein>
<dbReference type="AlphaFoldDB" id="A0A484XRC9"/>
<dbReference type="Proteomes" id="UP000351155">
    <property type="component" value="Unassembled WGS sequence"/>
</dbReference>
<accession>A0A484XRC9</accession>
<sequence>MGRDANYDVILRGEVREYLTPGRWVFIQRAKEYGGGFWLGKAYDDCFWLEFDRPTSLSDGLDYIIASERVYAAANTFDDDFHLV</sequence>
<evidence type="ECO:0008006" key="3">
    <source>
        <dbReference type="Google" id="ProtNLM"/>
    </source>
</evidence>
<reference evidence="1 2" key="1">
    <citation type="submission" date="2019-03" db="EMBL/GenBank/DDBJ databases">
        <authorList>
            <consortium name="Pathogen Informatics"/>
        </authorList>
    </citation>
    <scope>NUCLEOTIDE SEQUENCE [LARGE SCALE GENOMIC DNA]</scope>
    <source>
        <strain evidence="1 2">NCTC12126</strain>
    </source>
</reference>
<gene>
    <name evidence="1" type="ORF">NCTC12126_02369</name>
</gene>
<dbReference type="EMBL" id="CAADIW010000021">
    <property type="protein sequence ID" value="VFS25936.1"/>
    <property type="molecule type" value="Genomic_DNA"/>
</dbReference>
<evidence type="ECO:0000313" key="2">
    <source>
        <dbReference type="Proteomes" id="UP000351155"/>
    </source>
</evidence>